<evidence type="ECO:0000256" key="3">
    <source>
        <dbReference type="SAM" id="MobiDB-lite"/>
    </source>
</evidence>
<dbReference type="InterPro" id="IPR027268">
    <property type="entry name" value="Peptidase_M4/M1_CTD_sf"/>
</dbReference>
<dbReference type="OrthoDB" id="9814383at2"/>
<keyword evidence="4" id="KW-0472">Membrane</keyword>
<sequence length="675" mass="76863">MLVNGVNNRMKPIPASRSVLWIVAVLLVCGLTITLHALLFPKQTGQTIAVSSLNEPDGNNAIPLEPPKTPEKTTETPLSNRIVEYHMSAVLQPDSKTLLGAQTVTWENPGKKPVSELYFHLYPNAFESKKTTFNRESGGKLRDTEMKGDTNGSMSIQSIVNQQGMDLLPRISYVQPDDGNASDRTLMKLELPQTVGPGQKVTLTMKYAVKLPYVYARMGYADNDFYMIGQWFPKVAVYEPAGMRGREEEGWNLHQYHGNSEFYADFGIFDVKIKVPSSYVVAATGFPTKPAAEDKGYKTYSFYADDVHDFAWAASPNFKYFEEPFSTPDLPGVRIKLYLDPKHEPYKNRYMLAAKKALSRYSEWYGTYPYSTLSIVVPPEGGDGAGGMEYPNLVTAWSASDEKPSLELERVVVHEIGHQFFYGMVASNEFEEAWLDEGFTSYAEDKLMEKEYGVRSNLPLEGSYMTAPAPLKKNAWDYGSHGQYAENVYTRSKLVLSALEKEVGTATMNKIMRTYFSRWKFKHPSTQDFQKTVEDVTKRKWDDFFNQYVYGGMMIDYAVESIRMRKTEQQGQTVYESEVLIRKRGAQHDAVPIRFHFSDGTKLDKTWNSDGTETLYKLSHSAPVDWVMIDPDRNLILENKHMNNFMKAEVDPKWNARWNIGIDKILETLFGWVAW</sequence>
<dbReference type="InterPro" id="IPR034015">
    <property type="entry name" value="M1_LTA4H"/>
</dbReference>
<feature type="binding site" evidence="2">
    <location>
        <position position="437"/>
    </location>
    <ligand>
        <name>Zn(2+)</name>
        <dbReference type="ChEBI" id="CHEBI:29105"/>
        <note>catalytic</note>
    </ligand>
</feature>
<feature type="binding site" evidence="2">
    <location>
        <position position="414"/>
    </location>
    <ligand>
        <name>Zn(2+)</name>
        <dbReference type="ChEBI" id="CHEBI:29105"/>
        <note>catalytic</note>
    </ligand>
</feature>
<feature type="transmembrane region" description="Helical" evidence="4">
    <location>
        <begin position="19"/>
        <end position="40"/>
    </location>
</feature>
<evidence type="ECO:0000256" key="4">
    <source>
        <dbReference type="SAM" id="Phobius"/>
    </source>
</evidence>
<dbReference type="InterPro" id="IPR014782">
    <property type="entry name" value="Peptidase_M1_dom"/>
</dbReference>
<feature type="binding site" evidence="2">
    <location>
        <position position="418"/>
    </location>
    <ligand>
        <name>Zn(2+)</name>
        <dbReference type="ChEBI" id="CHEBI:29105"/>
        <note>catalytic</note>
    </ligand>
</feature>
<evidence type="ECO:0000313" key="7">
    <source>
        <dbReference type="Proteomes" id="UP000250369"/>
    </source>
</evidence>
<reference evidence="6 7" key="1">
    <citation type="journal article" date="2009" name="Int. J. Syst. Evol. Microbiol.">
        <title>Paenibacillus contaminans sp. nov., isolated from a contaminated laboratory plate.</title>
        <authorList>
            <person name="Chou J.H."/>
            <person name="Lee J.H."/>
            <person name="Lin M.C."/>
            <person name="Chang P.S."/>
            <person name="Arun A.B."/>
            <person name="Young C.C."/>
            <person name="Chen W.M."/>
        </authorList>
    </citation>
    <scope>NUCLEOTIDE SEQUENCE [LARGE SCALE GENOMIC DNA]</scope>
    <source>
        <strain evidence="6 7">CKOBP-6</strain>
    </source>
</reference>
<keyword evidence="2" id="KW-0862">Zinc</keyword>
<keyword evidence="4" id="KW-1133">Transmembrane helix</keyword>
<protein>
    <submittedName>
        <fullName evidence="6">M1 family peptidase</fullName>
    </submittedName>
</protein>
<feature type="active site" description="Proton donor" evidence="1">
    <location>
        <position position="489"/>
    </location>
</feature>
<organism evidence="6 7">
    <name type="scientific">Paenibacillus contaminans</name>
    <dbReference type="NCBI Taxonomy" id="450362"/>
    <lineage>
        <taxon>Bacteria</taxon>
        <taxon>Bacillati</taxon>
        <taxon>Bacillota</taxon>
        <taxon>Bacilli</taxon>
        <taxon>Bacillales</taxon>
        <taxon>Paenibacillaceae</taxon>
        <taxon>Paenibacillus</taxon>
    </lineage>
</organism>
<proteinExistence type="predicted"/>
<feature type="active site" description="Proton acceptor" evidence="1">
    <location>
        <position position="415"/>
    </location>
</feature>
<dbReference type="SUPFAM" id="SSF55486">
    <property type="entry name" value="Metalloproteases ('zincins'), catalytic domain"/>
    <property type="match status" value="1"/>
</dbReference>
<evidence type="ECO:0000313" key="6">
    <source>
        <dbReference type="EMBL" id="RAV12504.1"/>
    </source>
</evidence>
<dbReference type="Pfam" id="PF01433">
    <property type="entry name" value="Peptidase_M1"/>
    <property type="match status" value="1"/>
</dbReference>
<dbReference type="AlphaFoldDB" id="A0A329LXP7"/>
<dbReference type="PANTHER" id="PTHR45726:SF3">
    <property type="entry name" value="LEUKOTRIENE A-4 HYDROLASE"/>
    <property type="match status" value="1"/>
</dbReference>
<keyword evidence="2" id="KW-0479">Metal-binding</keyword>
<name>A0A329LXP7_9BACL</name>
<feature type="domain" description="Peptidase M1 membrane alanine aminopeptidase" evidence="5">
    <location>
        <begin position="354"/>
        <end position="548"/>
    </location>
</feature>
<feature type="compositionally biased region" description="Basic and acidic residues" evidence="3">
    <location>
        <begin position="137"/>
        <end position="148"/>
    </location>
</feature>
<feature type="region of interest" description="Disordered" evidence="3">
    <location>
        <begin position="54"/>
        <end position="75"/>
    </location>
</feature>
<evidence type="ECO:0000259" key="5">
    <source>
        <dbReference type="Pfam" id="PF01433"/>
    </source>
</evidence>
<evidence type="ECO:0000256" key="1">
    <source>
        <dbReference type="PIRSR" id="PIRSR634015-1"/>
    </source>
</evidence>
<gene>
    <name evidence="6" type="ORF">DQG23_34820</name>
</gene>
<feature type="region of interest" description="Disordered" evidence="3">
    <location>
        <begin position="133"/>
        <end position="152"/>
    </location>
</feature>
<dbReference type="GO" id="GO:0008270">
    <property type="term" value="F:zinc ion binding"/>
    <property type="evidence" value="ECO:0007669"/>
    <property type="project" value="InterPro"/>
</dbReference>
<keyword evidence="4" id="KW-0812">Transmembrane</keyword>
<keyword evidence="7" id="KW-1185">Reference proteome</keyword>
<comment type="cofactor">
    <cofactor evidence="2">
        <name>Zn(2+)</name>
        <dbReference type="ChEBI" id="CHEBI:29105"/>
    </cofactor>
    <text evidence="2">Binds 1 zinc ion per subunit.</text>
</comment>
<accession>A0A329LXP7</accession>
<dbReference type="GO" id="GO:0008237">
    <property type="term" value="F:metallopeptidase activity"/>
    <property type="evidence" value="ECO:0007669"/>
    <property type="project" value="InterPro"/>
</dbReference>
<comment type="caution">
    <text evidence="6">The sequence shown here is derived from an EMBL/GenBank/DDBJ whole genome shotgun (WGS) entry which is preliminary data.</text>
</comment>
<dbReference type="PANTHER" id="PTHR45726">
    <property type="entry name" value="LEUKOTRIENE A-4 HYDROLASE"/>
    <property type="match status" value="1"/>
</dbReference>
<dbReference type="EMBL" id="QMFB01000033">
    <property type="protein sequence ID" value="RAV12504.1"/>
    <property type="molecule type" value="Genomic_DNA"/>
</dbReference>
<dbReference type="Proteomes" id="UP000250369">
    <property type="component" value="Unassembled WGS sequence"/>
</dbReference>
<dbReference type="Gene3D" id="1.10.390.10">
    <property type="entry name" value="Neutral Protease Domain 2"/>
    <property type="match status" value="1"/>
</dbReference>
<evidence type="ECO:0000256" key="2">
    <source>
        <dbReference type="PIRSR" id="PIRSR634015-3"/>
    </source>
</evidence>
<dbReference type="CDD" id="cd09604">
    <property type="entry name" value="M1_APN_like"/>
    <property type="match status" value="1"/>
</dbReference>